<keyword evidence="20" id="KW-0472">Membrane</keyword>
<evidence type="ECO:0000256" key="20">
    <source>
        <dbReference type="SAM" id="Phobius"/>
    </source>
</evidence>
<keyword evidence="14" id="KW-0046">Antibiotic resistance</keyword>
<feature type="transmembrane region" description="Helical" evidence="20">
    <location>
        <begin position="31"/>
        <end position="53"/>
    </location>
</feature>
<dbReference type="GO" id="GO:0050071">
    <property type="term" value="F:phosphatidylglycerol lysyltransferase activity"/>
    <property type="evidence" value="ECO:0007669"/>
    <property type="project" value="UniProtKB-EC"/>
</dbReference>
<dbReference type="InterPro" id="IPR044136">
    <property type="entry name" value="Lys-tRNA-ligase_II_N"/>
</dbReference>
<reference evidence="23" key="1">
    <citation type="submission" date="2010-10" db="EMBL/GenBank/DDBJ databases">
        <title>The complete genome of Rothia dentocariosa ATCC 17931.</title>
        <authorList>
            <person name="Muzny D."/>
            <person name="Qin X."/>
            <person name="Buhay C."/>
            <person name="Dugan-Rocha S."/>
            <person name="Ding Y."/>
            <person name="Chen G."/>
            <person name="Hawes A."/>
            <person name="Holder M."/>
            <person name="Jhangiani S."/>
            <person name="Johnson A."/>
            <person name="Khan Z."/>
            <person name="Li Z."/>
            <person name="Liu W."/>
            <person name="Liu X."/>
            <person name="Perez L."/>
            <person name="Shen H."/>
            <person name="Wang Q."/>
            <person name="Watt J."/>
            <person name="Xi L."/>
            <person name="Xin Y."/>
            <person name="Zhou J."/>
            <person name="Deng J."/>
            <person name="Jiang H."/>
            <person name="Liu Y."/>
            <person name="Qu J."/>
            <person name="Song X.-Z."/>
            <person name="Zhang L."/>
            <person name="Villasana D."/>
            <person name="Johnson A."/>
            <person name="Liu J."/>
            <person name="Liyanage D."/>
            <person name="Lorensuhewa L."/>
            <person name="Robinson T."/>
            <person name="Song A."/>
            <person name="Song B.-B."/>
            <person name="Dinh H."/>
            <person name="Thornton R."/>
            <person name="Coyle M."/>
            <person name="Francisco L."/>
            <person name="Jackson L."/>
            <person name="Javaid M."/>
            <person name="Korchina V."/>
            <person name="Kovar C."/>
            <person name="Mata R."/>
            <person name="Mathew T."/>
            <person name="Ngo R."/>
            <person name="Nguyen L."/>
            <person name="Nguyen N."/>
            <person name="Okwuonu G."/>
            <person name="Ongeri F."/>
            <person name="Pham C."/>
            <person name="Simmons D."/>
            <person name="Wilczek-Boney K."/>
            <person name="Hale W."/>
            <person name="Jakkamsetti A."/>
            <person name="Pham P."/>
            <person name="Ruth R."/>
            <person name="San Lucas F."/>
            <person name="Warren J."/>
            <person name="Zhang J."/>
            <person name="Zhao Z."/>
            <person name="Zhou C."/>
            <person name="Zhu D."/>
            <person name="Lee S."/>
            <person name="Bess C."/>
            <person name="Blankenburg K."/>
            <person name="Forbes L."/>
            <person name="Fu Q."/>
            <person name="Gubbala S."/>
            <person name="Hirani K."/>
            <person name="Jayaseelan J.C."/>
            <person name="Lara F."/>
            <person name="Munidasa M."/>
            <person name="Palculict T."/>
            <person name="Patil S."/>
            <person name="Pu L.-L."/>
            <person name="Saada N."/>
            <person name="Tang L."/>
            <person name="Weissenberger G."/>
            <person name="Zhu Y."/>
            <person name="Hemphill L."/>
            <person name="Shang Y."/>
            <person name="Youmans B."/>
            <person name="Ayvaz T."/>
            <person name="Ross M."/>
            <person name="Santibanez J."/>
            <person name="Aqrawi P."/>
            <person name="Gross S."/>
            <person name="Joshi V."/>
            <person name="Fowler G."/>
            <person name="Nazareth L."/>
            <person name="Reid J."/>
            <person name="Worley K."/>
            <person name="Petrosino J."/>
            <person name="Highlander S."/>
            <person name="Gibbs R."/>
        </authorList>
    </citation>
    <scope>NUCLEOTIDE SEQUENCE [LARGE SCALE GENOMIC DNA]</scope>
    <source>
        <strain evidence="23">ATCC 17931 / CDC X599 / XDIA</strain>
    </source>
</reference>
<keyword evidence="4" id="KW-1003">Cell membrane</keyword>
<comment type="similarity">
    <text evidence="3">In the C-terminal section; belongs to the class-II aminoacyl-tRNA synthetase family.</text>
</comment>
<protein>
    <recommendedName>
        <fullName evidence="19">Lysine--tRNA ligase</fullName>
        <ecNumber evidence="19">6.1.1.6</ecNumber>
    </recommendedName>
    <alternativeName>
        <fullName evidence="19">Lysyl-tRNA synthetase</fullName>
        <shortName evidence="19">LysRS</shortName>
    </alternativeName>
</protein>
<keyword evidence="6" id="KW-0808">Transferase</keyword>
<evidence type="ECO:0000256" key="16">
    <source>
        <dbReference type="ARBA" id="ARBA00024681"/>
    </source>
</evidence>
<dbReference type="InterPro" id="IPR006195">
    <property type="entry name" value="aa-tRNA-synth_II"/>
</dbReference>
<comment type="catalytic activity">
    <reaction evidence="18 19">
        <text>tRNA(Lys) + L-lysine + ATP = L-lysyl-tRNA(Lys) + AMP + diphosphate</text>
        <dbReference type="Rhea" id="RHEA:20792"/>
        <dbReference type="Rhea" id="RHEA-COMP:9696"/>
        <dbReference type="Rhea" id="RHEA-COMP:9697"/>
        <dbReference type="ChEBI" id="CHEBI:30616"/>
        <dbReference type="ChEBI" id="CHEBI:32551"/>
        <dbReference type="ChEBI" id="CHEBI:33019"/>
        <dbReference type="ChEBI" id="CHEBI:78442"/>
        <dbReference type="ChEBI" id="CHEBI:78529"/>
        <dbReference type="ChEBI" id="CHEBI:456215"/>
        <dbReference type="EC" id="6.1.1.6"/>
    </reaction>
</comment>
<dbReference type="NCBIfam" id="TIGR00499">
    <property type="entry name" value="lysS_bact"/>
    <property type="match status" value="1"/>
</dbReference>
<dbReference type="InterPro" id="IPR018149">
    <property type="entry name" value="Lys-tRNA-synth_II_C"/>
</dbReference>
<keyword evidence="11 20" id="KW-1133">Transmembrane helix</keyword>
<dbReference type="NCBIfam" id="NF001756">
    <property type="entry name" value="PRK00484.1"/>
    <property type="match status" value="1"/>
</dbReference>
<dbReference type="InterPro" id="IPR002313">
    <property type="entry name" value="Lys-tRNA-ligase_II"/>
</dbReference>
<dbReference type="Gene3D" id="2.40.50.140">
    <property type="entry name" value="Nucleic acid-binding proteins"/>
    <property type="match status" value="1"/>
</dbReference>
<dbReference type="GO" id="GO:0000287">
    <property type="term" value="F:magnesium ion binding"/>
    <property type="evidence" value="ECO:0007669"/>
    <property type="project" value="UniProtKB-UniRule"/>
</dbReference>
<evidence type="ECO:0000256" key="6">
    <source>
        <dbReference type="ARBA" id="ARBA00022679"/>
    </source>
</evidence>
<comment type="subcellular location">
    <subcellularLocation>
        <location evidence="1">Cell membrane</location>
        <topology evidence="1">Multi-pass membrane protein</topology>
    </subcellularLocation>
    <subcellularLocation>
        <location evidence="19">Cytoplasm</location>
    </subcellularLocation>
</comment>
<dbReference type="PANTHER" id="PTHR42918">
    <property type="entry name" value="LYSYL-TRNA SYNTHETASE"/>
    <property type="match status" value="1"/>
</dbReference>
<dbReference type="Pfam" id="PF16995">
    <property type="entry name" value="tRNA-synt_2_TM"/>
    <property type="match status" value="1"/>
</dbReference>
<dbReference type="PANTHER" id="PTHR42918:SF15">
    <property type="entry name" value="LYSINE--TRNA LIGASE, CHLOROPLASTIC_MITOCHONDRIAL"/>
    <property type="match status" value="1"/>
</dbReference>
<comment type="function">
    <text evidence="16">Catalyzes the production of L-lysyl-tRNA(Lys)transfer and the transfer of a lysyl group from L-lysyl-tRNA(Lys) to membrane-bound phosphatidylglycerol (PG), which produces lysylphosphatidylglycerol (LPG), one of the components of the bacterial membrane with a positive net charge. LPG synthesis contributes to the resistance to cationic antimicrobial peptides (CAMPs) and likely protects M.tuberculosis against the CAMPs produced by competiting microorganisms (bacteriocins). In fact, the modification of anionic phosphatidylglycerol with positively charged L-lysine results in repulsion of the peptides.</text>
</comment>
<dbReference type="InterPro" id="IPR045864">
    <property type="entry name" value="aa-tRNA-synth_II/BPL/LPL"/>
</dbReference>
<evidence type="ECO:0000256" key="7">
    <source>
        <dbReference type="ARBA" id="ARBA00022692"/>
    </source>
</evidence>
<dbReference type="GO" id="GO:0006430">
    <property type="term" value="P:lysyl-tRNA aminoacylation"/>
    <property type="evidence" value="ECO:0007669"/>
    <property type="project" value="UniProtKB-UniRule"/>
</dbReference>
<name>E3H3F0_ROTDC</name>
<dbReference type="CDD" id="cd04322">
    <property type="entry name" value="LysRS_N"/>
    <property type="match status" value="1"/>
</dbReference>
<comment type="similarity">
    <text evidence="19">Belongs to the class-II aminoacyl-tRNA synthetase family.</text>
</comment>
<dbReference type="PRINTS" id="PR00982">
    <property type="entry name" value="TRNASYNTHLYS"/>
</dbReference>
<comment type="catalytic activity">
    <reaction evidence="17">
        <text>L-lysyl-tRNA(Lys) + a 1,2-diacyl-sn-glycero-3-phospho-(1'-sn-glycerol) = a 1,2-diacyl-sn-glycero-3-phospho-1'-(3'-O-L-lysyl)-sn-glycerol + tRNA(Lys)</text>
        <dbReference type="Rhea" id="RHEA:10668"/>
        <dbReference type="Rhea" id="RHEA-COMP:9696"/>
        <dbReference type="Rhea" id="RHEA-COMP:9697"/>
        <dbReference type="ChEBI" id="CHEBI:64716"/>
        <dbReference type="ChEBI" id="CHEBI:75792"/>
        <dbReference type="ChEBI" id="CHEBI:78442"/>
        <dbReference type="ChEBI" id="CHEBI:78529"/>
        <dbReference type="EC" id="2.3.2.3"/>
    </reaction>
</comment>
<evidence type="ECO:0000256" key="10">
    <source>
        <dbReference type="ARBA" id="ARBA00022840"/>
    </source>
</evidence>
<dbReference type="NCBIfam" id="NF002821">
    <property type="entry name" value="PRK02983.1"/>
    <property type="match status" value="1"/>
</dbReference>
<evidence type="ECO:0000256" key="1">
    <source>
        <dbReference type="ARBA" id="ARBA00004651"/>
    </source>
</evidence>
<evidence type="ECO:0000256" key="15">
    <source>
        <dbReference type="ARBA" id="ARBA00023268"/>
    </source>
</evidence>
<evidence type="ECO:0000256" key="3">
    <source>
        <dbReference type="ARBA" id="ARBA00009968"/>
    </source>
</evidence>
<dbReference type="GO" id="GO:0000049">
    <property type="term" value="F:tRNA binding"/>
    <property type="evidence" value="ECO:0007669"/>
    <property type="project" value="TreeGrafter"/>
</dbReference>
<dbReference type="AlphaFoldDB" id="E3H3F0"/>
<evidence type="ECO:0000256" key="14">
    <source>
        <dbReference type="ARBA" id="ARBA00023251"/>
    </source>
</evidence>
<feature type="transmembrane region" description="Helical" evidence="20">
    <location>
        <begin position="73"/>
        <end position="93"/>
    </location>
</feature>
<dbReference type="SUPFAM" id="SSF55681">
    <property type="entry name" value="Class II aaRS and biotin synthetases"/>
    <property type="match status" value="1"/>
</dbReference>
<feature type="transmembrane region" description="Helical" evidence="20">
    <location>
        <begin position="167"/>
        <end position="190"/>
    </location>
</feature>
<accession>E3H3F0</accession>
<feature type="transmembrane region" description="Helical" evidence="20">
    <location>
        <begin position="222"/>
        <end position="244"/>
    </location>
</feature>
<sequence>MYRVIGGERFMAHQKQGTEAHHTTSRYAEIIARWVIGIYSIATILTLFTWIISPLRRGHGFTWWEITASLLNIPSSHTLVSAVIMVVMTSALITRKRAALYAVIFFQVIGILIGTRSALLLFFPDNVMPSEEFFSSTLDTVAIIVAAIFIPLLILARSAFPAHIGRISWVLATVVFLGGLTVTTLLAWYFGHHVPGVTVPHLLKQGLGLDSFPELKGANPGATVVGAASVFYGIFALIAVYVVVRGYRVPNTWTADRELRLRELLQEYGGNDSLSYFATRRDKQVIFSADMRAAVTYRQVGSVCLASSDPVGDPASWGSAIDRWMYQVRRYGWIPAAISVSEDGARAFARRGLGIIRMGDEAILEVSRFSLNNTSLTEVRHAHQRVRKAGYTLKICRHRELSPEQLHEVENNVNAWRHGKVERGFSMALNRLSDPADGRNLLVSAHDSAGTMVALLSFVPWGRTGISLDVMRRSPDSPNGIVEYMVAQLMEDAPDYGITRVSLNFAMFRHVYENADQFGANAWSRFASRSLGVLDRFLQLERLYRFNLKFAPEWMPRYMVAEPTLAFLNVAAAAGVAEGFLPDFSARKQRHEVHRLTEDQIARVHEIERMHPGEAQAPEHRFSDQTKHRIRHLQMLRDVGMNPYPLGVTCEYSTVQVHDGLSGHTLPSREFTLSGRVRFIRNHGGVIFLTLSEEGKQVQIIAERSLVSEREFRLLKSAVDTGDILLVTGTAGTSRTGTASVIVHSWQMAAKCLHPIPYGALNDPEARIRKRSTDLLVHPQQLENLRMRSSLITAIRRTLDDAGFTEVETPILNTIHGGASARPFKTFINAYGADLTLRIAPELYLKRLVVGGLGAVYELGRDFRNEGADATHNPEFTVLEAYKPYADYTVMRKLTETLIKNAARAVYGSEVLPLGEKGSTERTLTDVSGEWRAVSVCEALSRALGRDISSETDFETLLELAHEHQIHVRDDMGAGAILEELYGELVEAKTVFPTFYTDFPVETSPLAGAHRSEPHLVERWDLVINGMEMGTAYSEMTDALEQRRRLTEQSLKAAAGDPEAMQIDEDFLYALETGLVPTGGLGIGIDRLAMLMAQTQIRGVLSFPFVKPVK</sequence>
<feature type="binding site" evidence="19">
    <location>
        <position position="1028"/>
    </location>
    <ligand>
        <name>Mg(2+)</name>
        <dbReference type="ChEBI" id="CHEBI:18420"/>
        <label>1</label>
    </ligand>
</feature>
<keyword evidence="7 20" id="KW-0812">Transmembrane</keyword>
<dbReference type="PROSITE" id="PS50862">
    <property type="entry name" value="AA_TRNA_LIGASE_II"/>
    <property type="match status" value="1"/>
</dbReference>
<evidence type="ECO:0000256" key="2">
    <source>
        <dbReference type="ARBA" id="ARBA00005270"/>
    </source>
</evidence>
<dbReference type="HOGENOM" id="CLU_008255_2_1_11"/>
<evidence type="ECO:0000256" key="8">
    <source>
        <dbReference type="ARBA" id="ARBA00022723"/>
    </source>
</evidence>
<evidence type="ECO:0000313" key="23">
    <source>
        <dbReference type="Proteomes" id="UP000000387"/>
    </source>
</evidence>
<dbReference type="eggNOG" id="COG2898">
    <property type="taxonomic scope" value="Bacteria"/>
</dbReference>
<evidence type="ECO:0000313" key="22">
    <source>
        <dbReference type="EMBL" id="ADP40412.1"/>
    </source>
</evidence>
<dbReference type="GO" id="GO:0005829">
    <property type="term" value="C:cytosol"/>
    <property type="evidence" value="ECO:0007669"/>
    <property type="project" value="TreeGrafter"/>
</dbReference>
<keyword evidence="9 19" id="KW-0547">Nucleotide-binding</keyword>
<dbReference type="Proteomes" id="UP000000387">
    <property type="component" value="Chromosome"/>
</dbReference>
<evidence type="ECO:0000256" key="4">
    <source>
        <dbReference type="ARBA" id="ARBA00022475"/>
    </source>
</evidence>
<feature type="binding site" evidence="19">
    <location>
        <position position="1028"/>
    </location>
    <ligand>
        <name>Mg(2+)</name>
        <dbReference type="ChEBI" id="CHEBI:18420"/>
        <label>2</label>
    </ligand>
</feature>
<dbReference type="GO" id="GO:0006629">
    <property type="term" value="P:lipid metabolic process"/>
    <property type="evidence" value="ECO:0007669"/>
    <property type="project" value="UniProtKB-KW"/>
</dbReference>
<dbReference type="GO" id="GO:0005886">
    <property type="term" value="C:plasma membrane"/>
    <property type="evidence" value="ECO:0007669"/>
    <property type="project" value="UniProtKB-SubCell"/>
</dbReference>
<dbReference type="EC" id="6.1.1.6" evidence="19"/>
<comment type="subunit">
    <text evidence="19">Homodimer.</text>
</comment>
<dbReference type="InterPro" id="IPR004365">
    <property type="entry name" value="NA-bd_OB_tRNA"/>
</dbReference>
<organism evidence="22 23">
    <name type="scientific">Rothia dentocariosa (strain ATCC 17931 / CDC X599 / XDIA)</name>
    <dbReference type="NCBI Taxonomy" id="762948"/>
    <lineage>
        <taxon>Bacteria</taxon>
        <taxon>Bacillati</taxon>
        <taxon>Actinomycetota</taxon>
        <taxon>Actinomycetes</taxon>
        <taxon>Micrococcales</taxon>
        <taxon>Micrococcaceae</taxon>
        <taxon>Rothia</taxon>
    </lineage>
</organism>
<dbReference type="Pfam" id="PF01336">
    <property type="entry name" value="tRNA_anti-codon"/>
    <property type="match status" value="1"/>
</dbReference>
<dbReference type="Gene3D" id="3.30.930.10">
    <property type="entry name" value="Bira Bifunctional Protein, Domain 2"/>
    <property type="match status" value="1"/>
</dbReference>
<dbReference type="SUPFAM" id="SSF50249">
    <property type="entry name" value="Nucleic acid-binding proteins"/>
    <property type="match status" value="1"/>
</dbReference>
<evidence type="ECO:0000256" key="18">
    <source>
        <dbReference type="ARBA" id="ARBA00048573"/>
    </source>
</evidence>
<dbReference type="Pfam" id="PF09924">
    <property type="entry name" value="LPG_synthase_C"/>
    <property type="match status" value="1"/>
</dbReference>
<dbReference type="GO" id="GO:0004824">
    <property type="term" value="F:lysine-tRNA ligase activity"/>
    <property type="evidence" value="ECO:0007669"/>
    <property type="project" value="UniProtKB-UniRule"/>
</dbReference>
<dbReference type="GO" id="GO:0005524">
    <property type="term" value="F:ATP binding"/>
    <property type="evidence" value="ECO:0007669"/>
    <property type="project" value="UniProtKB-UniRule"/>
</dbReference>
<dbReference type="InterPro" id="IPR024320">
    <property type="entry name" value="LPG_synthase_C"/>
</dbReference>
<evidence type="ECO:0000256" key="19">
    <source>
        <dbReference type="HAMAP-Rule" id="MF_00252"/>
    </source>
</evidence>
<dbReference type="Pfam" id="PF00152">
    <property type="entry name" value="tRNA-synt_2"/>
    <property type="match status" value="1"/>
</dbReference>
<evidence type="ECO:0000256" key="13">
    <source>
        <dbReference type="ARBA" id="ARBA00023146"/>
    </source>
</evidence>
<dbReference type="HAMAP" id="MF_00252">
    <property type="entry name" value="Lys_tRNA_synth_class2"/>
    <property type="match status" value="1"/>
</dbReference>
<feature type="binding site" evidence="19">
    <location>
        <position position="1021"/>
    </location>
    <ligand>
        <name>Mg(2+)</name>
        <dbReference type="ChEBI" id="CHEBI:18420"/>
        <label>1</label>
    </ligand>
</feature>
<evidence type="ECO:0000256" key="12">
    <source>
        <dbReference type="ARBA" id="ARBA00023098"/>
    </source>
</evidence>
<dbReference type="EMBL" id="CP002280">
    <property type="protein sequence ID" value="ADP40412.1"/>
    <property type="molecule type" value="Genomic_DNA"/>
</dbReference>
<dbReference type="KEGG" id="rdn:HMPREF0733_10955"/>
<gene>
    <name evidence="19 22" type="primary">lysS</name>
    <name evidence="22" type="ordered locus">HMPREF0733_10955</name>
</gene>
<dbReference type="eggNOG" id="COG1190">
    <property type="taxonomic scope" value="Bacteria"/>
</dbReference>
<keyword evidence="5 19" id="KW-0436">Ligase</keyword>
<dbReference type="InterPro" id="IPR004364">
    <property type="entry name" value="Aa-tRNA-synt_II"/>
</dbReference>
<feature type="transmembrane region" description="Helical" evidence="20">
    <location>
        <begin position="100"/>
        <end position="121"/>
    </location>
</feature>
<dbReference type="GO" id="GO:0046677">
    <property type="term" value="P:response to antibiotic"/>
    <property type="evidence" value="ECO:0007669"/>
    <property type="project" value="UniProtKB-KW"/>
</dbReference>
<keyword evidence="19" id="KW-0648">Protein biosynthesis</keyword>
<keyword evidence="19" id="KW-0460">Magnesium</keyword>
<keyword evidence="13 19" id="KW-0030">Aminoacyl-tRNA synthetase</keyword>
<keyword evidence="10 19" id="KW-0067">ATP-binding</keyword>
<evidence type="ECO:0000256" key="5">
    <source>
        <dbReference type="ARBA" id="ARBA00022598"/>
    </source>
</evidence>
<keyword evidence="12" id="KW-0443">Lipid metabolism</keyword>
<evidence type="ECO:0000256" key="17">
    <source>
        <dbReference type="ARBA" id="ARBA00047540"/>
    </source>
</evidence>
<evidence type="ECO:0000259" key="21">
    <source>
        <dbReference type="PROSITE" id="PS50862"/>
    </source>
</evidence>
<comment type="cofactor">
    <cofactor evidence="19">
        <name>Mg(2+)</name>
        <dbReference type="ChEBI" id="CHEBI:18420"/>
    </cofactor>
    <text evidence="19">Binds 3 Mg(2+) ions per subunit.</text>
</comment>
<dbReference type="InterPro" id="IPR031553">
    <property type="entry name" value="tRNA-synt_2_TM"/>
</dbReference>
<feature type="transmembrane region" description="Helical" evidence="20">
    <location>
        <begin position="133"/>
        <end position="155"/>
    </location>
</feature>
<keyword evidence="15" id="KW-0511">Multifunctional enzyme</keyword>
<keyword evidence="8 19" id="KW-0479">Metal-binding</keyword>
<feature type="domain" description="Aminoacyl-transfer RNA synthetases class-II family profile" evidence="21">
    <location>
        <begin position="785"/>
        <end position="1108"/>
    </location>
</feature>
<dbReference type="InterPro" id="IPR012340">
    <property type="entry name" value="NA-bd_OB-fold"/>
</dbReference>
<comment type="similarity">
    <text evidence="2">In the N-terminal section; belongs to the LPG synthetase family.</text>
</comment>
<keyword evidence="19" id="KW-0963">Cytoplasm</keyword>
<evidence type="ECO:0000256" key="11">
    <source>
        <dbReference type="ARBA" id="ARBA00022989"/>
    </source>
</evidence>
<evidence type="ECO:0000256" key="9">
    <source>
        <dbReference type="ARBA" id="ARBA00022741"/>
    </source>
</evidence>
<proteinExistence type="inferred from homology"/>